<keyword evidence="1" id="KW-0805">Transcription regulation</keyword>
<evidence type="ECO:0000313" key="5">
    <source>
        <dbReference type="EMBL" id="SCP99221.1"/>
    </source>
</evidence>
<dbReference type="GO" id="GO:0003700">
    <property type="term" value="F:DNA-binding transcription factor activity"/>
    <property type="evidence" value="ECO:0007669"/>
    <property type="project" value="InterPro"/>
</dbReference>
<gene>
    <name evidence="5" type="ORF">SAMN05421730_103517</name>
</gene>
<dbReference type="Gene3D" id="1.10.10.10">
    <property type="entry name" value="Winged helix-like DNA-binding domain superfamily/Winged helix DNA-binding domain"/>
    <property type="match status" value="1"/>
</dbReference>
<feature type="domain" description="HTH marR-type" evidence="4">
    <location>
        <begin position="22"/>
        <end position="150"/>
    </location>
</feature>
<dbReference type="RefSeq" id="WP_091236527.1">
    <property type="nucleotide sequence ID" value="NZ_FMKA01000035.1"/>
</dbReference>
<organism evidence="5 6">
    <name type="scientific">Anaerobium acetethylicum</name>
    <dbReference type="NCBI Taxonomy" id="1619234"/>
    <lineage>
        <taxon>Bacteria</taxon>
        <taxon>Bacillati</taxon>
        <taxon>Bacillota</taxon>
        <taxon>Clostridia</taxon>
        <taxon>Lachnospirales</taxon>
        <taxon>Lachnospiraceae</taxon>
        <taxon>Anaerobium</taxon>
    </lineage>
</organism>
<dbReference type="InterPro" id="IPR000835">
    <property type="entry name" value="HTH_MarR-typ"/>
</dbReference>
<accession>A0A1D3TXW3</accession>
<evidence type="ECO:0000256" key="1">
    <source>
        <dbReference type="ARBA" id="ARBA00023015"/>
    </source>
</evidence>
<dbReference type="PROSITE" id="PS50995">
    <property type="entry name" value="HTH_MARR_2"/>
    <property type="match status" value="1"/>
</dbReference>
<dbReference type="Pfam" id="PF12802">
    <property type="entry name" value="MarR_2"/>
    <property type="match status" value="1"/>
</dbReference>
<dbReference type="AlphaFoldDB" id="A0A1D3TXW3"/>
<keyword evidence="3" id="KW-0804">Transcription</keyword>
<dbReference type="GO" id="GO:0003677">
    <property type="term" value="F:DNA binding"/>
    <property type="evidence" value="ECO:0007669"/>
    <property type="project" value="UniProtKB-KW"/>
</dbReference>
<dbReference type="PRINTS" id="PR00598">
    <property type="entry name" value="HTHMARR"/>
</dbReference>
<proteinExistence type="predicted"/>
<dbReference type="InterPro" id="IPR036388">
    <property type="entry name" value="WH-like_DNA-bd_sf"/>
</dbReference>
<dbReference type="EMBL" id="FMKA01000035">
    <property type="protein sequence ID" value="SCP99221.1"/>
    <property type="molecule type" value="Genomic_DNA"/>
</dbReference>
<dbReference type="InterPro" id="IPR036390">
    <property type="entry name" value="WH_DNA-bd_sf"/>
</dbReference>
<reference evidence="5 6" key="1">
    <citation type="submission" date="2016-09" db="EMBL/GenBank/DDBJ databases">
        <authorList>
            <person name="Capua I."/>
            <person name="De Benedictis P."/>
            <person name="Joannis T."/>
            <person name="Lombin L.H."/>
            <person name="Cattoli G."/>
        </authorList>
    </citation>
    <scope>NUCLEOTIDE SEQUENCE [LARGE SCALE GENOMIC DNA]</scope>
    <source>
        <strain evidence="5 6">GluBS11</strain>
    </source>
</reference>
<name>A0A1D3TXW3_9FIRM</name>
<keyword evidence="6" id="KW-1185">Reference proteome</keyword>
<evidence type="ECO:0000313" key="6">
    <source>
        <dbReference type="Proteomes" id="UP000199315"/>
    </source>
</evidence>
<evidence type="ECO:0000259" key="4">
    <source>
        <dbReference type="PROSITE" id="PS50995"/>
    </source>
</evidence>
<dbReference type="PANTHER" id="PTHR42756">
    <property type="entry name" value="TRANSCRIPTIONAL REGULATOR, MARR"/>
    <property type="match status" value="1"/>
</dbReference>
<dbReference type="SUPFAM" id="SSF46785">
    <property type="entry name" value="Winged helix' DNA-binding domain"/>
    <property type="match status" value="1"/>
</dbReference>
<dbReference type="PANTHER" id="PTHR42756:SF1">
    <property type="entry name" value="TRANSCRIPTIONAL REPRESSOR OF EMRAB OPERON"/>
    <property type="match status" value="1"/>
</dbReference>
<keyword evidence="2 5" id="KW-0238">DNA-binding</keyword>
<dbReference type="STRING" id="1619234.SAMN05421730_103517"/>
<dbReference type="OrthoDB" id="5461037at2"/>
<protein>
    <submittedName>
        <fullName evidence="5">DNA-binding transcriptional regulator, MarR family</fullName>
    </submittedName>
</protein>
<evidence type="ECO:0000256" key="2">
    <source>
        <dbReference type="ARBA" id="ARBA00023125"/>
    </source>
</evidence>
<evidence type="ECO:0000256" key="3">
    <source>
        <dbReference type="ARBA" id="ARBA00023163"/>
    </source>
</evidence>
<dbReference type="Proteomes" id="UP000199315">
    <property type="component" value="Unassembled WGS sequence"/>
</dbReference>
<sequence>MWIKSGKAGDSVDTYGTFHEVLVKLFNDIMSIEEKTIITEEFKDISNNDMHIIEAIGIGDPRNMSAVAKTLTVTVGTLTIAINSLVKKGYVSRIRSDEDRRVVLLSLSPKGVRAFEHHQDFHEKMIRATIEGLDDSELKVLVKALINLRNFFESYR</sequence>
<dbReference type="SMART" id="SM00347">
    <property type="entry name" value="HTH_MARR"/>
    <property type="match status" value="1"/>
</dbReference>